<dbReference type="InterPro" id="IPR007138">
    <property type="entry name" value="ABM_dom"/>
</dbReference>
<protein>
    <recommendedName>
        <fullName evidence="1">ABM domain-containing protein</fullName>
    </recommendedName>
</protein>
<dbReference type="Proteomes" id="UP000826725">
    <property type="component" value="Chromosome"/>
</dbReference>
<gene>
    <name evidence="2" type="ORF">DGMP_10770</name>
</gene>
<dbReference type="KEGG" id="dbk:DGMP_10770"/>
<sequence>MTVKIIIQRTVNDDNILELTMLLKKLRSLTLEQPGYISGETLSRIDNKNECLVISTWRSVEDWNEWVNNPKRTEIQGQIDTLLGRETEYAMYST</sequence>
<feature type="domain" description="ABM" evidence="1">
    <location>
        <begin position="3"/>
        <end position="91"/>
    </location>
</feature>
<reference evidence="2" key="1">
    <citation type="submission" date="2020-09" db="EMBL/GenBank/DDBJ databases">
        <title>Desulfogranum mesoprofundum gen. nov., sp. nov., a novel mesophilic, sulfate-reducing chemolithoautotroph isolated from a deep-sea hydrothermal vent chimney in the Suiyo Seamount.</title>
        <authorList>
            <person name="Hashimoto Y."/>
            <person name="Nakagawa S."/>
        </authorList>
    </citation>
    <scope>NUCLEOTIDE SEQUENCE</scope>
    <source>
        <strain evidence="2">KT2</strain>
    </source>
</reference>
<dbReference type="PROSITE" id="PS51725">
    <property type="entry name" value="ABM"/>
    <property type="match status" value="1"/>
</dbReference>
<keyword evidence="3" id="KW-1185">Reference proteome</keyword>
<name>A0A8D5FRF0_9BACT</name>
<evidence type="ECO:0000313" key="3">
    <source>
        <dbReference type="Proteomes" id="UP000826725"/>
    </source>
</evidence>
<organism evidence="2 3">
    <name type="scientific">Desulfomarina profundi</name>
    <dbReference type="NCBI Taxonomy" id="2772557"/>
    <lineage>
        <taxon>Bacteria</taxon>
        <taxon>Pseudomonadati</taxon>
        <taxon>Thermodesulfobacteriota</taxon>
        <taxon>Desulfobulbia</taxon>
        <taxon>Desulfobulbales</taxon>
        <taxon>Desulfobulbaceae</taxon>
        <taxon>Desulfomarina</taxon>
    </lineage>
</organism>
<dbReference type="EMBL" id="AP024086">
    <property type="protein sequence ID" value="BCL60384.1"/>
    <property type="molecule type" value="Genomic_DNA"/>
</dbReference>
<dbReference type="Pfam" id="PF03992">
    <property type="entry name" value="ABM"/>
    <property type="match status" value="1"/>
</dbReference>
<accession>A0A8D5FRF0</accession>
<proteinExistence type="predicted"/>
<dbReference type="AlphaFoldDB" id="A0A8D5FRF0"/>
<evidence type="ECO:0000313" key="2">
    <source>
        <dbReference type="EMBL" id="BCL60384.1"/>
    </source>
</evidence>
<dbReference type="RefSeq" id="WP_228856517.1">
    <property type="nucleotide sequence ID" value="NZ_AP024086.1"/>
</dbReference>
<evidence type="ECO:0000259" key="1">
    <source>
        <dbReference type="PROSITE" id="PS51725"/>
    </source>
</evidence>